<evidence type="ECO:0000256" key="1">
    <source>
        <dbReference type="ARBA" id="ARBA00022737"/>
    </source>
</evidence>
<sequence length="562" mass="60955">MTPKRSLFALALVALTTPFAAQADSLPGAYLAGRAAAISGDHAAAAEYFNRALAMDPGNAFLVSNAVFANASLGRWEAAAAVAAGLNADDEGQELVDLVEFVRRVTEGELQAAIDMIEAGDGPGPLADELARAWLSFGQGDMTAAVDTFEALASERGMEELAALHLALARAAAGDFEAAHEILSGDTGVDITNTERVVRARAVIMLQLGMRAEALDLLDGYTQAVPDPGLLALQARVGSGEDVTYDFVRTAEEGVAEVFFTVAQLLSGDRNTTLPLLMAQAARGIDADHSDAVVLAGELMSASEQYLLAAETFASVPEDDPNYIEAQMGRAQALEETGAQDEAIAILRALVEARPDLASVQAAYGDILRRAERFDAAIAAYSAVLDLVDADLPRYWFIHYARAICYHQLDDWPPAEADFRRALELNPEQPNVMNYLGYSLVEQRRNFDEALGLIQRAVAARPESGYIVDSLGWVYYRLGRFEEAVAPMERAVELEPNDPIVNDHLGDVYWMADRFREAEFQWQRALSFDPEPEDAERIRRKLEVGLDVVLEEEGGVGALEEE</sequence>
<dbReference type="PANTHER" id="PTHR45586">
    <property type="entry name" value="TPR REPEAT-CONTAINING PROTEIN PA4667"/>
    <property type="match status" value="1"/>
</dbReference>
<keyword evidence="2 3" id="KW-0802">TPR repeat</keyword>
<dbReference type="AlphaFoldDB" id="A0A8F6YAA1"/>
<dbReference type="InterPro" id="IPR051012">
    <property type="entry name" value="CellSynth/LPSAsmb/PSIAsmb"/>
</dbReference>
<name>A0A8F6YAA1_9RHOB</name>
<feature type="repeat" description="TPR" evidence="3">
    <location>
        <begin position="499"/>
        <end position="532"/>
    </location>
</feature>
<keyword evidence="6" id="KW-1185">Reference proteome</keyword>
<proteinExistence type="predicted"/>
<dbReference type="PROSITE" id="PS50293">
    <property type="entry name" value="TPR_REGION"/>
    <property type="match status" value="1"/>
</dbReference>
<dbReference type="InterPro" id="IPR019734">
    <property type="entry name" value="TPR_rpt"/>
</dbReference>
<evidence type="ECO:0000256" key="2">
    <source>
        <dbReference type="ARBA" id="ARBA00022803"/>
    </source>
</evidence>
<dbReference type="Proteomes" id="UP000825009">
    <property type="component" value="Chromosome"/>
</dbReference>
<feature type="repeat" description="TPR" evidence="3">
    <location>
        <begin position="396"/>
        <end position="429"/>
    </location>
</feature>
<accession>A0A8F6YAA1</accession>
<dbReference type="RefSeq" id="WP_219002621.1">
    <property type="nucleotide sequence ID" value="NZ_CP079194.1"/>
</dbReference>
<feature type="signal peptide" evidence="4">
    <location>
        <begin position="1"/>
        <end position="23"/>
    </location>
</feature>
<evidence type="ECO:0000256" key="3">
    <source>
        <dbReference type="PROSITE-ProRule" id="PRU00339"/>
    </source>
</evidence>
<organism evidence="5 6">
    <name type="scientific">Gymnodinialimonas ceratoperidinii</name>
    <dbReference type="NCBI Taxonomy" id="2856823"/>
    <lineage>
        <taxon>Bacteria</taxon>
        <taxon>Pseudomonadati</taxon>
        <taxon>Pseudomonadota</taxon>
        <taxon>Alphaproteobacteria</taxon>
        <taxon>Rhodobacterales</taxon>
        <taxon>Paracoccaceae</taxon>
        <taxon>Gymnodinialimonas</taxon>
    </lineage>
</organism>
<dbReference type="SMART" id="SM00028">
    <property type="entry name" value="TPR"/>
    <property type="match status" value="7"/>
</dbReference>
<dbReference type="Pfam" id="PF00515">
    <property type="entry name" value="TPR_1"/>
    <property type="match status" value="1"/>
</dbReference>
<dbReference type="PANTHER" id="PTHR45586:SF1">
    <property type="entry name" value="LIPOPOLYSACCHARIDE ASSEMBLY PROTEIN B"/>
    <property type="match status" value="1"/>
</dbReference>
<feature type="chain" id="PRO_5034508056" evidence="4">
    <location>
        <begin position="24"/>
        <end position="562"/>
    </location>
</feature>
<feature type="repeat" description="TPR" evidence="3">
    <location>
        <begin position="26"/>
        <end position="59"/>
    </location>
</feature>
<dbReference type="Pfam" id="PF14559">
    <property type="entry name" value="TPR_19"/>
    <property type="match status" value="1"/>
</dbReference>
<dbReference type="KEGG" id="gce:KYE46_00330"/>
<evidence type="ECO:0000313" key="6">
    <source>
        <dbReference type="Proteomes" id="UP000825009"/>
    </source>
</evidence>
<protein>
    <submittedName>
        <fullName evidence="5">Tetratricopeptide repeat protein</fullName>
    </submittedName>
</protein>
<dbReference type="Pfam" id="PF13432">
    <property type="entry name" value="TPR_16"/>
    <property type="match status" value="2"/>
</dbReference>
<reference evidence="5 6" key="1">
    <citation type="submission" date="2021-07" db="EMBL/GenBank/DDBJ databases">
        <title>A novel Jannaschia species isolated from marine dinoflagellate Ceratoperidinium margalefii.</title>
        <authorList>
            <person name="Jiang Y."/>
            <person name="Li Z."/>
        </authorList>
    </citation>
    <scope>NUCLEOTIDE SEQUENCE [LARGE SCALE GENOMIC DNA]</scope>
    <source>
        <strain evidence="5 6">J12C1-MA-4</strain>
    </source>
</reference>
<keyword evidence="4" id="KW-0732">Signal</keyword>
<dbReference type="EMBL" id="CP079194">
    <property type="protein sequence ID" value="QXT39744.1"/>
    <property type="molecule type" value="Genomic_DNA"/>
</dbReference>
<keyword evidence="1" id="KW-0677">Repeat</keyword>
<evidence type="ECO:0000256" key="4">
    <source>
        <dbReference type="SAM" id="SignalP"/>
    </source>
</evidence>
<feature type="repeat" description="TPR" evidence="3">
    <location>
        <begin position="465"/>
        <end position="498"/>
    </location>
</feature>
<gene>
    <name evidence="5" type="ORF">KYE46_00330</name>
</gene>
<evidence type="ECO:0000313" key="5">
    <source>
        <dbReference type="EMBL" id="QXT39744.1"/>
    </source>
</evidence>
<dbReference type="PROSITE" id="PS50005">
    <property type="entry name" value="TPR"/>
    <property type="match status" value="4"/>
</dbReference>